<evidence type="ECO:0000313" key="2">
    <source>
        <dbReference type="Proteomes" id="UP001162992"/>
    </source>
</evidence>
<proteinExistence type="predicted"/>
<dbReference type="Proteomes" id="UP001162992">
    <property type="component" value="Chromosome 1"/>
</dbReference>
<keyword evidence="2" id="KW-1185">Reference proteome</keyword>
<reference evidence="2" key="1">
    <citation type="journal article" date="2024" name="Proc. Natl. Acad. Sci. U.S.A.">
        <title>Extraordinary preservation of gene collinearity over three hundred million years revealed in homosporous lycophytes.</title>
        <authorList>
            <person name="Li C."/>
            <person name="Wickell D."/>
            <person name="Kuo L.Y."/>
            <person name="Chen X."/>
            <person name="Nie B."/>
            <person name="Liao X."/>
            <person name="Peng D."/>
            <person name="Ji J."/>
            <person name="Jenkins J."/>
            <person name="Williams M."/>
            <person name="Shu S."/>
            <person name="Plott C."/>
            <person name="Barry K."/>
            <person name="Rajasekar S."/>
            <person name="Grimwood J."/>
            <person name="Han X."/>
            <person name="Sun S."/>
            <person name="Hou Z."/>
            <person name="He W."/>
            <person name="Dai G."/>
            <person name="Sun C."/>
            <person name="Schmutz J."/>
            <person name="Leebens-Mack J.H."/>
            <person name="Li F.W."/>
            <person name="Wang L."/>
        </authorList>
    </citation>
    <scope>NUCLEOTIDE SEQUENCE [LARGE SCALE GENOMIC DNA]</scope>
    <source>
        <strain evidence="2">cv. PW_Plant_1</strain>
    </source>
</reference>
<protein>
    <submittedName>
        <fullName evidence="1">Uncharacterized protein</fullName>
    </submittedName>
</protein>
<dbReference type="EMBL" id="CM055092">
    <property type="protein sequence ID" value="KAJ7571692.1"/>
    <property type="molecule type" value="Genomic_DNA"/>
</dbReference>
<comment type="caution">
    <text evidence="1">The sequence shown here is derived from an EMBL/GenBank/DDBJ whole genome shotgun (WGS) entry which is preliminary data.</text>
</comment>
<organism evidence="1 2">
    <name type="scientific">Diphasiastrum complanatum</name>
    <name type="common">Issler's clubmoss</name>
    <name type="synonym">Lycopodium complanatum</name>
    <dbReference type="NCBI Taxonomy" id="34168"/>
    <lineage>
        <taxon>Eukaryota</taxon>
        <taxon>Viridiplantae</taxon>
        <taxon>Streptophyta</taxon>
        <taxon>Embryophyta</taxon>
        <taxon>Tracheophyta</taxon>
        <taxon>Lycopodiopsida</taxon>
        <taxon>Lycopodiales</taxon>
        <taxon>Lycopodiaceae</taxon>
        <taxon>Lycopodioideae</taxon>
        <taxon>Diphasiastrum</taxon>
    </lineage>
</organism>
<evidence type="ECO:0000313" key="1">
    <source>
        <dbReference type="EMBL" id="KAJ7571692.1"/>
    </source>
</evidence>
<gene>
    <name evidence="1" type="ORF">O6H91_01G173000</name>
</gene>
<sequence>MSQPVFSKIAYWRVGIVPVLYRRVPCYKQGGINFTINGNPWFNFVLVSNVGGVGDISAVSVEGYGTGWISMKRTWGQNWECDTVLVGQSLSFQVTTGDGKQVTSHDVAPSDWQFGQTFSGNQFS</sequence>
<name>A0ACC2EYX4_DIPCM</name>
<accession>A0ACC2EYX4</accession>